<evidence type="ECO:0000313" key="2">
    <source>
        <dbReference type="Proteomes" id="UP001302429"/>
    </source>
</evidence>
<name>A0AA97F9G5_9SPHN</name>
<dbReference type="Proteomes" id="UP001302429">
    <property type="component" value="Chromosome"/>
</dbReference>
<sequence length="146" mass="16488">MDHAIGENFAASMRSKIESKAFLDPGSFQDMLADEVKLFTPRFWSPITDRNWMIGILCMVPQAIENFTYERHWVAGSEVFMEFTGNVGKYSLQGLDIFTIEDDGKIKELTVMVRPPNALEALGAVEDKMLKELFGVATQAEFKEQA</sequence>
<organism evidence="1 2">
    <name type="scientific">Alterisphingorhabdus coralli</name>
    <dbReference type="NCBI Taxonomy" id="3071408"/>
    <lineage>
        <taxon>Bacteria</taxon>
        <taxon>Pseudomonadati</taxon>
        <taxon>Pseudomonadota</taxon>
        <taxon>Alphaproteobacteria</taxon>
        <taxon>Sphingomonadales</taxon>
        <taxon>Sphingomonadaceae</taxon>
        <taxon>Alterisphingorhabdus (ex Yan et al. 2024)</taxon>
    </lineage>
</organism>
<dbReference type="AlphaFoldDB" id="A0AA97F9G5"/>
<evidence type="ECO:0000313" key="1">
    <source>
        <dbReference type="EMBL" id="WOE75492.1"/>
    </source>
</evidence>
<gene>
    <name evidence="1" type="ORF">RB602_01905</name>
</gene>
<reference evidence="1 2" key="1">
    <citation type="submission" date="2023-10" db="EMBL/GenBank/DDBJ databases">
        <title>Complete genome sequence of a Sphingomonadaceae bacterium.</title>
        <authorList>
            <person name="Yan C."/>
        </authorList>
    </citation>
    <scope>NUCLEOTIDE SEQUENCE [LARGE SCALE GENOMIC DNA]</scope>
    <source>
        <strain evidence="1 2">SCSIO 66989</strain>
    </source>
</reference>
<proteinExistence type="predicted"/>
<dbReference type="RefSeq" id="WP_317082450.1">
    <property type="nucleotide sequence ID" value="NZ_CP136594.1"/>
</dbReference>
<evidence type="ECO:0008006" key="3">
    <source>
        <dbReference type="Google" id="ProtNLM"/>
    </source>
</evidence>
<keyword evidence="2" id="KW-1185">Reference proteome</keyword>
<dbReference type="KEGG" id="acoa:RB602_01905"/>
<dbReference type="Gene3D" id="3.10.450.50">
    <property type="match status" value="1"/>
</dbReference>
<dbReference type="InterPro" id="IPR032710">
    <property type="entry name" value="NTF2-like_dom_sf"/>
</dbReference>
<accession>A0AA97F9G5</accession>
<dbReference type="SUPFAM" id="SSF54427">
    <property type="entry name" value="NTF2-like"/>
    <property type="match status" value="1"/>
</dbReference>
<protein>
    <recommendedName>
        <fullName evidence="3">Nuclear transport factor 2 family protein</fullName>
    </recommendedName>
</protein>
<dbReference type="EMBL" id="CP136594">
    <property type="protein sequence ID" value="WOE75492.1"/>
    <property type="molecule type" value="Genomic_DNA"/>
</dbReference>